<evidence type="ECO:0000313" key="3">
    <source>
        <dbReference type="Proteomes" id="UP000244925"/>
    </source>
</evidence>
<dbReference type="SUPFAM" id="SSF51735">
    <property type="entry name" value="NAD(P)-binding Rossmann-fold domains"/>
    <property type="match status" value="1"/>
</dbReference>
<comment type="caution">
    <text evidence="2">The sequence shown here is derived from an EMBL/GenBank/DDBJ whole genome shotgun (WGS) entry which is preliminary data.</text>
</comment>
<dbReference type="Gene3D" id="3.90.25.10">
    <property type="entry name" value="UDP-galactose 4-epimerase, domain 1"/>
    <property type="match status" value="1"/>
</dbReference>
<name>A0A2V1IVB5_9BACT</name>
<dbReference type="InterPro" id="IPR036291">
    <property type="entry name" value="NAD(P)-bd_dom_sf"/>
</dbReference>
<gene>
    <name evidence="2" type="ORF">C5O25_11805</name>
</gene>
<keyword evidence="3" id="KW-1185">Reference proteome</keyword>
<feature type="domain" description="NAD(P)-binding" evidence="1">
    <location>
        <begin position="12"/>
        <end position="313"/>
    </location>
</feature>
<dbReference type="RefSeq" id="WP_107036918.1">
    <property type="nucleotide sequence ID" value="NZ_CAOLHR010000004.1"/>
</dbReference>
<dbReference type="Gene3D" id="3.40.50.720">
    <property type="entry name" value="NAD(P)-binding Rossmann-like Domain"/>
    <property type="match status" value="1"/>
</dbReference>
<sequence>MNRNDNGHTRVLVTGADGFIGSHLTQLLLDEGYSVRALSLYNSFGVNGWLEDVAASERLEIVSGDVRDPAFCRMISRDVDTIFHLAALIAIPYSYVAPDSYVDTNIRGTLNMLQAARDCGVRRIIVTSTSEVYGTAIEVPITEHHPRQPQSPYSATKIGADALALSFYNAFSTPVVIARPFNTYGPRQSARAIIPTIITQIANGATEIKTGDLSPTRDFNFVADTARGFLALARAEGVEGQEYNISTGTEVTMLQTLQTIARLMGREVNYVTDPQRLRPGKSEVFRLCGDSTRLRELTGWRPEVSLEEGLQRTIDWFVRPENLARYKWDIYNV</sequence>
<organism evidence="2 3">
    <name type="scientific">Paramuribaculum intestinale</name>
    <dbReference type="NCBI Taxonomy" id="2094151"/>
    <lineage>
        <taxon>Bacteria</taxon>
        <taxon>Pseudomonadati</taxon>
        <taxon>Bacteroidota</taxon>
        <taxon>Bacteroidia</taxon>
        <taxon>Bacteroidales</taxon>
        <taxon>Muribaculaceae</taxon>
        <taxon>Paramuribaculum</taxon>
    </lineage>
</organism>
<evidence type="ECO:0000313" key="2">
    <source>
        <dbReference type="EMBL" id="PWB05974.1"/>
    </source>
</evidence>
<dbReference type="GeneID" id="93424616"/>
<evidence type="ECO:0000259" key="1">
    <source>
        <dbReference type="Pfam" id="PF16363"/>
    </source>
</evidence>
<dbReference type="PANTHER" id="PTHR43000">
    <property type="entry name" value="DTDP-D-GLUCOSE 4,6-DEHYDRATASE-RELATED"/>
    <property type="match status" value="1"/>
</dbReference>
<dbReference type="Proteomes" id="UP000244925">
    <property type="component" value="Unassembled WGS sequence"/>
</dbReference>
<dbReference type="AlphaFoldDB" id="A0A2V1IVB5"/>
<dbReference type="CDD" id="cd05257">
    <property type="entry name" value="Arna_like_SDR_e"/>
    <property type="match status" value="1"/>
</dbReference>
<dbReference type="GO" id="GO:0016831">
    <property type="term" value="F:carboxy-lyase activity"/>
    <property type="evidence" value="ECO:0007669"/>
    <property type="project" value="InterPro"/>
</dbReference>
<dbReference type="EMBL" id="PUBV01000041">
    <property type="protein sequence ID" value="PWB05974.1"/>
    <property type="molecule type" value="Genomic_DNA"/>
</dbReference>
<protein>
    <submittedName>
        <fullName evidence="2">NAD-dependent dehydratase</fullName>
    </submittedName>
</protein>
<dbReference type="Pfam" id="PF16363">
    <property type="entry name" value="GDP_Man_Dehyd"/>
    <property type="match status" value="1"/>
</dbReference>
<dbReference type="InterPro" id="IPR045869">
    <property type="entry name" value="Arna-like_SDR_e"/>
</dbReference>
<dbReference type="InterPro" id="IPR016040">
    <property type="entry name" value="NAD(P)-bd_dom"/>
</dbReference>
<proteinExistence type="predicted"/>
<reference evidence="3" key="1">
    <citation type="submission" date="2018-02" db="EMBL/GenBank/DDBJ databases">
        <authorList>
            <person name="Clavel T."/>
            <person name="Strowig T."/>
        </authorList>
    </citation>
    <scope>NUCLEOTIDE SEQUENCE [LARGE SCALE GENOMIC DNA]</scope>
    <source>
        <strain evidence="3">DSM 100764</strain>
    </source>
</reference>
<accession>A0A2V1IVB5</accession>